<dbReference type="InParanoid" id="T0R3R0"/>
<proteinExistence type="predicted"/>
<dbReference type="AlphaFoldDB" id="T0R3R0"/>
<evidence type="ECO:0000256" key="1">
    <source>
        <dbReference type="SAM" id="MobiDB-lite"/>
    </source>
</evidence>
<reference evidence="3 4" key="1">
    <citation type="submission" date="2012-04" db="EMBL/GenBank/DDBJ databases">
        <title>The Genome Sequence of Saprolegnia declina VS20.</title>
        <authorList>
            <consortium name="The Broad Institute Genome Sequencing Platform"/>
            <person name="Russ C."/>
            <person name="Nusbaum C."/>
            <person name="Tyler B."/>
            <person name="van West P."/>
            <person name="Dieguez-Uribeondo J."/>
            <person name="de Bruijn I."/>
            <person name="Tripathy S."/>
            <person name="Jiang R."/>
            <person name="Young S.K."/>
            <person name="Zeng Q."/>
            <person name="Gargeya S."/>
            <person name="Fitzgerald M."/>
            <person name="Haas B."/>
            <person name="Abouelleil A."/>
            <person name="Alvarado L."/>
            <person name="Arachchi H.M."/>
            <person name="Berlin A."/>
            <person name="Chapman S.B."/>
            <person name="Goldberg J."/>
            <person name="Griggs A."/>
            <person name="Gujja S."/>
            <person name="Hansen M."/>
            <person name="Howarth C."/>
            <person name="Imamovic A."/>
            <person name="Larimer J."/>
            <person name="McCowen C."/>
            <person name="Montmayeur A."/>
            <person name="Murphy C."/>
            <person name="Neiman D."/>
            <person name="Pearson M."/>
            <person name="Priest M."/>
            <person name="Roberts A."/>
            <person name="Saif S."/>
            <person name="Shea T."/>
            <person name="Sisk P."/>
            <person name="Sykes S."/>
            <person name="Wortman J."/>
            <person name="Nusbaum C."/>
            <person name="Birren B."/>
        </authorList>
    </citation>
    <scope>NUCLEOTIDE SEQUENCE [LARGE SCALE GENOMIC DNA]</scope>
    <source>
        <strain evidence="3 4">VS20</strain>
    </source>
</reference>
<dbReference type="EMBL" id="JH767224">
    <property type="protein sequence ID" value="EQC26688.1"/>
    <property type="molecule type" value="Genomic_DNA"/>
</dbReference>
<dbReference type="EMBL" id="JH767224">
    <property type="protein sequence ID" value="EQC26687.1"/>
    <property type="molecule type" value="Genomic_DNA"/>
</dbReference>
<evidence type="ECO:0008006" key="5">
    <source>
        <dbReference type="Google" id="ProtNLM"/>
    </source>
</evidence>
<name>T0R3R0_SAPDV</name>
<dbReference type="VEuPathDB" id="FungiDB:SDRG_15473"/>
<feature type="compositionally biased region" description="Pro residues" evidence="1">
    <location>
        <begin position="283"/>
        <end position="297"/>
    </location>
</feature>
<organism evidence="3 4">
    <name type="scientific">Saprolegnia diclina (strain VS20)</name>
    <dbReference type="NCBI Taxonomy" id="1156394"/>
    <lineage>
        <taxon>Eukaryota</taxon>
        <taxon>Sar</taxon>
        <taxon>Stramenopiles</taxon>
        <taxon>Oomycota</taxon>
        <taxon>Saprolegniomycetes</taxon>
        <taxon>Saprolegniales</taxon>
        <taxon>Saprolegniaceae</taxon>
        <taxon>Saprolegnia</taxon>
    </lineage>
</organism>
<protein>
    <recommendedName>
        <fullName evidence="5">Ig-like domain-containing protein</fullName>
    </recommendedName>
</protein>
<dbReference type="RefSeq" id="XP_008619870.1">
    <property type="nucleotide sequence ID" value="XM_008621648.1"/>
</dbReference>
<dbReference type="OrthoDB" id="77388at2759"/>
<feature type="chain" id="PRO_5007727369" description="Ig-like domain-containing protein" evidence="2">
    <location>
        <begin position="19"/>
        <end position="477"/>
    </location>
</feature>
<dbReference type="GeneID" id="19956200"/>
<dbReference type="Proteomes" id="UP000030762">
    <property type="component" value="Unassembled WGS sequence"/>
</dbReference>
<keyword evidence="2" id="KW-0732">Signal</keyword>
<gene>
    <name evidence="3" type="ORF">SDRG_15473</name>
</gene>
<sequence>MAFRLPLVALATAAAAHASDAPLPAWVEVARGYKQVAADNNVVCLLDANKQVSCAAPSTAIAQWPKRDGEWSTIAVGGNSVVEYSYANGTAVVSDITTGTSVEISTSFAKHVATNGDIFCAREQTTGAQNHISMKCMPYTDKFGQQQWKYQEAQKHYLAFHAGASTVYALDKVNNLHVGATAEIASGEVKWTDVKSPGFSQIAFNGERVCGITADTKQIQCSVGLLKKRVQWADALPGRSWISLAQSNGLLYAVDEEGVLYVNGMPEPTPAPTTPEPTTAEPTPEPTPAPTPAPTPEPTKDPAPTTWVEVARDGKQVAADNDYVCLLDTAKQVACATAPSMTAKWVKRDGKWSTIAVGGNSLVEYSYTKGNAVISDIKNNSSVDVSVDFGSHVATDGETFCAREQKDKSHIYMKCLPYTTKFGTQWKYQEAQKHYLAFHAGASTLYALDEVHNLHVGATAEIASGAVNWAAAIAEAL</sequence>
<dbReference type="RefSeq" id="XP_008619869.1">
    <property type="nucleotide sequence ID" value="XM_008621647.1"/>
</dbReference>
<evidence type="ECO:0000313" key="4">
    <source>
        <dbReference type="Proteomes" id="UP000030762"/>
    </source>
</evidence>
<feature type="region of interest" description="Disordered" evidence="1">
    <location>
        <begin position="264"/>
        <end position="303"/>
    </location>
</feature>
<feature type="signal peptide" evidence="2">
    <location>
        <begin position="1"/>
        <end position="18"/>
    </location>
</feature>
<evidence type="ECO:0000313" key="3">
    <source>
        <dbReference type="EMBL" id="EQC26688.1"/>
    </source>
</evidence>
<dbReference type="OMA" id="KFGQQKW"/>
<accession>T0R3R0</accession>
<keyword evidence="4" id="KW-1185">Reference proteome</keyword>
<evidence type="ECO:0000256" key="2">
    <source>
        <dbReference type="SAM" id="SignalP"/>
    </source>
</evidence>